<sequence length="273" mass="30005">MKGEGDCGEHPLLIISDQYIDTHLFPAALHERVRGDLQGLANLPSALGYNAELLDEPEPVVGDELADPASTNVHDSLCALLDMPPCDLTSKASKSTSRRRITFEPPCKYGSRRIAVAIIHGTDVVSETAFETLVDRSTHSTDTGARARAPRAGRAHALWLCGALLLSRFAWVWGSYIPREGLWERIGDDDRESLWLIWKGRAVVDAAFADHEPGECEPTRSAVCAGCARCAARMTAGSGREGWLRVWKELCRAVGTPRCGRSRTRMHTKKEET</sequence>
<accession>A0ACC1PM32</accession>
<organism evidence="1 2">
    <name type="scientific">Trametes sanguinea</name>
    <dbReference type="NCBI Taxonomy" id="158606"/>
    <lineage>
        <taxon>Eukaryota</taxon>
        <taxon>Fungi</taxon>
        <taxon>Dikarya</taxon>
        <taxon>Basidiomycota</taxon>
        <taxon>Agaricomycotina</taxon>
        <taxon>Agaricomycetes</taxon>
        <taxon>Polyporales</taxon>
        <taxon>Polyporaceae</taxon>
        <taxon>Trametes</taxon>
    </lineage>
</organism>
<dbReference type="Proteomes" id="UP001144978">
    <property type="component" value="Unassembled WGS sequence"/>
</dbReference>
<keyword evidence="2" id="KW-1185">Reference proteome</keyword>
<proteinExistence type="predicted"/>
<protein>
    <submittedName>
        <fullName evidence="1">Uncharacterized protein</fullName>
    </submittedName>
</protein>
<gene>
    <name evidence="1" type="ORF">NUW54_g7619</name>
</gene>
<evidence type="ECO:0000313" key="2">
    <source>
        <dbReference type="Proteomes" id="UP001144978"/>
    </source>
</evidence>
<name>A0ACC1PM32_9APHY</name>
<comment type="caution">
    <text evidence="1">The sequence shown here is derived from an EMBL/GenBank/DDBJ whole genome shotgun (WGS) entry which is preliminary data.</text>
</comment>
<reference evidence="1" key="1">
    <citation type="submission" date="2022-08" db="EMBL/GenBank/DDBJ databases">
        <title>Genome Sequence of Pycnoporus sanguineus.</title>
        <authorList>
            <person name="Buettner E."/>
        </authorList>
    </citation>
    <scope>NUCLEOTIDE SEQUENCE</scope>
    <source>
        <strain evidence="1">CG-C14</strain>
    </source>
</reference>
<evidence type="ECO:0000313" key="1">
    <source>
        <dbReference type="EMBL" id="KAJ2994034.1"/>
    </source>
</evidence>
<dbReference type="EMBL" id="JANSHE010002218">
    <property type="protein sequence ID" value="KAJ2994034.1"/>
    <property type="molecule type" value="Genomic_DNA"/>
</dbReference>